<dbReference type="AlphaFoldDB" id="A0A9J7BWR0"/>
<dbReference type="KEGG" id="orp:MOP44_05885"/>
<evidence type="ECO:0000313" key="7">
    <source>
        <dbReference type="Proteomes" id="UP001059380"/>
    </source>
</evidence>
<evidence type="ECO:0000313" key="6">
    <source>
        <dbReference type="EMBL" id="UWZ85469.1"/>
    </source>
</evidence>
<feature type="transmembrane region" description="Helical" evidence="5">
    <location>
        <begin position="12"/>
        <end position="33"/>
    </location>
</feature>
<dbReference type="InterPro" id="IPR032808">
    <property type="entry name" value="DoxX"/>
</dbReference>
<evidence type="ECO:0000256" key="3">
    <source>
        <dbReference type="ARBA" id="ARBA00022989"/>
    </source>
</evidence>
<keyword evidence="7" id="KW-1185">Reference proteome</keyword>
<dbReference type="RefSeq" id="WP_260795007.1">
    <property type="nucleotide sequence ID" value="NZ_CP093313.1"/>
</dbReference>
<dbReference type="GO" id="GO:0016020">
    <property type="term" value="C:membrane"/>
    <property type="evidence" value="ECO:0007669"/>
    <property type="project" value="UniProtKB-SubCell"/>
</dbReference>
<proteinExistence type="predicted"/>
<name>A0A9J7BWR0_9BACT</name>
<accession>A0A9J7BWR0</accession>
<feature type="transmembrane region" description="Helical" evidence="5">
    <location>
        <begin position="175"/>
        <end position="196"/>
    </location>
</feature>
<sequence length="273" mass="29700">MSRSQQPAITLFALGMIGLGALALIVGDFAMQWQPVAPWFPARTALAYAAGLLMFVCGAGLLFRPTAAWSARILFPYCILWALLKVPALIVAPSMEAVWLGFGEITVLLSGAWTLFVRLADLPESSPLAPLTSERSLTAARILFALSLLPIGLSHIVYIQPTHDFVPAWLPFRTFWAYLTGLGQMASGLGILFGVFPRISAWAEAIQISLYTLLIWVPSVIIAPSVRLKWTGLLISWIIAAAAWAVAQNVPTPAQTPETEATHLRQKVRVVAR</sequence>
<keyword evidence="2 5" id="KW-0812">Transmembrane</keyword>
<dbReference type="Proteomes" id="UP001059380">
    <property type="component" value="Chromosome"/>
</dbReference>
<feature type="transmembrane region" description="Helical" evidence="5">
    <location>
        <begin position="208"/>
        <end position="224"/>
    </location>
</feature>
<organism evidence="6 7">
    <name type="scientific">Occallatibacter riparius</name>
    <dbReference type="NCBI Taxonomy" id="1002689"/>
    <lineage>
        <taxon>Bacteria</taxon>
        <taxon>Pseudomonadati</taxon>
        <taxon>Acidobacteriota</taxon>
        <taxon>Terriglobia</taxon>
        <taxon>Terriglobales</taxon>
        <taxon>Acidobacteriaceae</taxon>
        <taxon>Occallatibacter</taxon>
    </lineage>
</organism>
<evidence type="ECO:0000256" key="2">
    <source>
        <dbReference type="ARBA" id="ARBA00022692"/>
    </source>
</evidence>
<keyword evidence="4 5" id="KW-0472">Membrane</keyword>
<evidence type="ECO:0000256" key="1">
    <source>
        <dbReference type="ARBA" id="ARBA00004141"/>
    </source>
</evidence>
<feature type="transmembrane region" description="Helical" evidence="5">
    <location>
        <begin position="74"/>
        <end position="92"/>
    </location>
</feature>
<feature type="transmembrane region" description="Helical" evidence="5">
    <location>
        <begin position="45"/>
        <end position="62"/>
    </location>
</feature>
<keyword evidence="3 5" id="KW-1133">Transmembrane helix</keyword>
<protein>
    <submittedName>
        <fullName evidence="6">DoxX family protein</fullName>
    </submittedName>
</protein>
<dbReference type="Pfam" id="PF07681">
    <property type="entry name" value="DoxX"/>
    <property type="match status" value="1"/>
</dbReference>
<feature type="transmembrane region" description="Helical" evidence="5">
    <location>
        <begin position="138"/>
        <end position="159"/>
    </location>
</feature>
<reference evidence="6" key="1">
    <citation type="submission" date="2021-04" db="EMBL/GenBank/DDBJ databases">
        <title>Phylogenetic analysis of Acidobacteriaceae.</title>
        <authorList>
            <person name="Qiu L."/>
            <person name="Zhang Q."/>
        </authorList>
    </citation>
    <scope>NUCLEOTIDE SEQUENCE</scope>
    <source>
        <strain evidence="6">DSM 25168</strain>
    </source>
</reference>
<feature type="transmembrane region" description="Helical" evidence="5">
    <location>
        <begin position="230"/>
        <end position="247"/>
    </location>
</feature>
<evidence type="ECO:0000256" key="5">
    <source>
        <dbReference type="SAM" id="Phobius"/>
    </source>
</evidence>
<evidence type="ECO:0000256" key="4">
    <source>
        <dbReference type="ARBA" id="ARBA00023136"/>
    </source>
</evidence>
<feature type="transmembrane region" description="Helical" evidence="5">
    <location>
        <begin position="98"/>
        <end position="117"/>
    </location>
</feature>
<comment type="subcellular location">
    <subcellularLocation>
        <location evidence="1">Membrane</location>
        <topology evidence="1">Multi-pass membrane protein</topology>
    </subcellularLocation>
</comment>
<gene>
    <name evidence="6" type="ORF">MOP44_05885</name>
</gene>
<dbReference type="EMBL" id="CP093313">
    <property type="protein sequence ID" value="UWZ85469.1"/>
    <property type="molecule type" value="Genomic_DNA"/>
</dbReference>